<name>A0A6J4LS11_9ACTN</name>
<evidence type="ECO:0000313" key="2">
    <source>
        <dbReference type="EMBL" id="CAA9340152.1"/>
    </source>
</evidence>
<accession>A0A6J4LS11</accession>
<dbReference type="AlphaFoldDB" id="A0A6J4LS11"/>
<feature type="non-terminal residue" evidence="2">
    <location>
        <position position="1"/>
    </location>
</feature>
<dbReference type="EMBL" id="CADCUB010000113">
    <property type="protein sequence ID" value="CAA9340152.1"/>
    <property type="molecule type" value="Genomic_DNA"/>
</dbReference>
<proteinExistence type="predicted"/>
<organism evidence="2">
    <name type="scientific">uncultured Frankineae bacterium</name>
    <dbReference type="NCBI Taxonomy" id="437475"/>
    <lineage>
        <taxon>Bacteria</taxon>
        <taxon>Bacillati</taxon>
        <taxon>Actinomycetota</taxon>
        <taxon>Actinomycetes</taxon>
        <taxon>Frankiales</taxon>
        <taxon>environmental samples</taxon>
    </lineage>
</organism>
<reference evidence="2" key="1">
    <citation type="submission" date="2020-02" db="EMBL/GenBank/DDBJ databases">
        <authorList>
            <person name="Meier V. D."/>
        </authorList>
    </citation>
    <scope>NUCLEOTIDE SEQUENCE</scope>
    <source>
        <strain evidence="2">AVDCRST_MAG07</strain>
    </source>
</reference>
<protein>
    <submittedName>
        <fullName evidence="2">Uncharacterized protein</fullName>
    </submittedName>
</protein>
<evidence type="ECO:0000256" key="1">
    <source>
        <dbReference type="SAM" id="MobiDB-lite"/>
    </source>
</evidence>
<gene>
    <name evidence="2" type="ORF">AVDCRST_MAG07-2324</name>
</gene>
<feature type="non-terminal residue" evidence="2">
    <location>
        <position position="63"/>
    </location>
</feature>
<sequence length="63" mass="7168">EPERARPALVPRVRRRAGLRDATVRGRPRSRLPRPVLPRLRLRAGRGCAGRRRAGRRGARRGL</sequence>
<feature type="region of interest" description="Disordered" evidence="1">
    <location>
        <begin position="43"/>
        <end position="63"/>
    </location>
</feature>